<dbReference type="PANTHER" id="PTHR31891">
    <property type="entry name" value="FORMAMIDASE C869.04-RELATED"/>
    <property type="match status" value="1"/>
</dbReference>
<organism evidence="1">
    <name type="scientific">hydrothermal vent metagenome</name>
    <dbReference type="NCBI Taxonomy" id="652676"/>
    <lineage>
        <taxon>unclassified sequences</taxon>
        <taxon>metagenomes</taxon>
        <taxon>ecological metagenomes</taxon>
    </lineage>
</organism>
<dbReference type="EMBL" id="UOEH01000567">
    <property type="protein sequence ID" value="VAW07199.1"/>
    <property type="molecule type" value="Genomic_DNA"/>
</dbReference>
<name>A0A3B0T4E3_9ZZZZ</name>
<dbReference type="PANTHER" id="PTHR31891:SF1">
    <property type="entry name" value="FORMAMIDASE C869.04-RELATED"/>
    <property type="match status" value="1"/>
</dbReference>
<accession>A0A3B0T4E3</accession>
<dbReference type="SUPFAM" id="SSF141130">
    <property type="entry name" value="Acetamidase/Formamidase-like"/>
    <property type="match status" value="1"/>
</dbReference>
<dbReference type="AlphaFoldDB" id="A0A3B0T4E3"/>
<dbReference type="InterPro" id="IPR004304">
    <property type="entry name" value="FmdA_AmdA"/>
</dbReference>
<evidence type="ECO:0000313" key="1">
    <source>
        <dbReference type="EMBL" id="VAW07199.1"/>
    </source>
</evidence>
<sequence length="438" mass="47341">MRKAVWALITILLLLSITVSRAFADQSSEWSGVWDVIVSFDAGSSAGVMTLDATDGALTGTSQPLGENGFFPLDVNGSIEGQNARIDLLFHGDVAGSLTLSLEGDMFSGEGELYGVPVKVLATTGARSHRAPMTHDLIPDSYTTQFMGNASPILRLVPGDTVRTTTLDNEGRDSDLKWQGMPGNTLTGPFFIEGAMPGDTLVIHLIKIEINRDSAKMYSGSLNQKAVQGGYVQVPQSDWGRVWSLDKKRGAARPKTPSDKLAKFVLPITPMIGSIGVAPPLNQSIYAGDLGFHGGNLDYNRFIEGATIYLPIWRSGAYFFLGDGHALQGDGEISGQGLETSLDVEFKVDLIKGETFRQIWSENSEYIMFSGIDNSLDSALQMATTGLARWLKINYGLNDSEVATVLSAAVEYDIAEVVDPRPHVVAKIKKSTLKMLKK</sequence>
<dbReference type="Gene3D" id="2.60.120.580">
    <property type="entry name" value="Acetamidase/Formamidase-like domains"/>
    <property type="match status" value="1"/>
</dbReference>
<dbReference type="Gene3D" id="2.40.10.120">
    <property type="match status" value="1"/>
</dbReference>
<gene>
    <name evidence="1" type="ORF">MNBD_ALPHA05-1644</name>
</gene>
<evidence type="ECO:0008006" key="2">
    <source>
        <dbReference type="Google" id="ProtNLM"/>
    </source>
</evidence>
<dbReference type="GO" id="GO:0016811">
    <property type="term" value="F:hydrolase activity, acting on carbon-nitrogen (but not peptide) bonds, in linear amides"/>
    <property type="evidence" value="ECO:0007669"/>
    <property type="project" value="InterPro"/>
</dbReference>
<reference evidence="1" key="1">
    <citation type="submission" date="2018-06" db="EMBL/GenBank/DDBJ databases">
        <authorList>
            <person name="Zhirakovskaya E."/>
        </authorList>
    </citation>
    <scope>NUCLEOTIDE SEQUENCE</scope>
</reference>
<protein>
    <recommendedName>
        <fullName evidence="2">Acetamidase</fullName>
    </recommendedName>
</protein>
<dbReference type="Gene3D" id="3.10.28.20">
    <property type="entry name" value="Acetamidase/Formamidase-like domains"/>
    <property type="match status" value="1"/>
</dbReference>
<proteinExistence type="predicted"/>
<dbReference type="Pfam" id="PF03069">
    <property type="entry name" value="FmdA_AmdA"/>
    <property type="match status" value="2"/>
</dbReference>